<feature type="region of interest" description="Disordered" evidence="2">
    <location>
        <begin position="200"/>
        <end position="227"/>
    </location>
</feature>
<feature type="compositionally biased region" description="Polar residues" evidence="2">
    <location>
        <begin position="437"/>
        <end position="448"/>
    </location>
</feature>
<protein>
    <recommendedName>
        <fullName evidence="3">RRM domain-containing protein</fullName>
    </recommendedName>
</protein>
<feature type="domain" description="RRM" evidence="3">
    <location>
        <begin position="1"/>
        <end position="89"/>
    </location>
</feature>
<reference evidence="4 5" key="1">
    <citation type="submission" date="2011-10" db="EMBL/GenBank/DDBJ databases">
        <authorList>
            <person name="Genoscope - CEA"/>
        </authorList>
    </citation>
    <scope>NUCLEOTIDE SEQUENCE [LARGE SCALE GENOMIC DNA]</scope>
    <source>
        <strain evidence="4 5">RCC 1105</strain>
    </source>
</reference>
<feature type="region of interest" description="Disordered" evidence="2">
    <location>
        <begin position="608"/>
        <end position="648"/>
    </location>
</feature>
<dbReference type="Pfam" id="PF00076">
    <property type="entry name" value="RRM_1"/>
    <property type="match status" value="1"/>
</dbReference>
<dbReference type="CDD" id="cd00590">
    <property type="entry name" value="RRM_SF"/>
    <property type="match status" value="1"/>
</dbReference>
<dbReference type="GO" id="GO:0003723">
    <property type="term" value="F:RNA binding"/>
    <property type="evidence" value="ECO:0007669"/>
    <property type="project" value="UniProtKB-UniRule"/>
</dbReference>
<dbReference type="EMBL" id="FO082277">
    <property type="protein sequence ID" value="CCO15075.1"/>
    <property type="molecule type" value="Genomic_DNA"/>
</dbReference>
<dbReference type="Proteomes" id="UP000198341">
    <property type="component" value="Chromosome 2"/>
</dbReference>
<evidence type="ECO:0000256" key="2">
    <source>
        <dbReference type="SAM" id="MobiDB-lite"/>
    </source>
</evidence>
<feature type="region of interest" description="Disordered" evidence="2">
    <location>
        <begin position="407"/>
        <end position="458"/>
    </location>
</feature>
<feature type="region of interest" description="Disordered" evidence="2">
    <location>
        <begin position="111"/>
        <end position="149"/>
    </location>
</feature>
<dbReference type="InterPro" id="IPR000504">
    <property type="entry name" value="RRM_dom"/>
</dbReference>
<dbReference type="PROSITE" id="PS50102">
    <property type="entry name" value="RRM"/>
    <property type="match status" value="1"/>
</dbReference>
<dbReference type="Gene3D" id="3.30.70.330">
    <property type="match status" value="1"/>
</dbReference>
<organism evidence="4 5">
    <name type="scientific">Bathycoccus prasinos</name>
    <dbReference type="NCBI Taxonomy" id="41875"/>
    <lineage>
        <taxon>Eukaryota</taxon>
        <taxon>Viridiplantae</taxon>
        <taxon>Chlorophyta</taxon>
        <taxon>Mamiellophyceae</taxon>
        <taxon>Mamiellales</taxon>
        <taxon>Bathycoccaceae</taxon>
        <taxon>Bathycoccus</taxon>
    </lineage>
</organism>
<keyword evidence="5" id="KW-1185">Reference proteome</keyword>
<evidence type="ECO:0000313" key="5">
    <source>
        <dbReference type="Proteomes" id="UP000198341"/>
    </source>
</evidence>
<proteinExistence type="predicted"/>
<dbReference type="SUPFAM" id="SSF54928">
    <property type="entry name" value="RNA-binding domain, RBD"/>
    <property type="match status" value="1"/>
</dbReference>
<feature type="compositionally biased region" description="Polar residues" evidence="2">
    <location>
        <begin position="316"/>
        <end position="329"/>
    </location>
</feature>
<keyword evidence="1" id="KW-0694">RNA-binding</keyword>
<accession>K8ERN1</accession>
<feature type="compositionally biased region" description="Acidic residues" evidence="2">
    <location>
        <begin position="208"/>
        <end position="219"/>
    </location>
</feature>
<evidence type="ECO:0000259" key="3">
    <source>
        <dbReference type="PROSITE" id="PS50102"/>
    </source>
</evidence>
<gene>
    <name evidence="4" type="ORF">Bathy02g02700</name>
</gene>
<feature type="compositionally biased region" description="Basic and acidic residues" evidence="2">
    <location>
        <begin position="635"/>
        <end position="648"/>
    </location>
</feature>
<name>K8ERN1_9CHLO</name>
<dbReference type="InterPro" id="IPR012677">
    <property type="entry name" value="Nucleotide-bd_a/b_plait_sf"/>
</dbReference>
<evidence type="ECO:0000313" key="4">
    <source>
        <dbReference type="EMBL" id="CCO15075.1"/>
    </source>
</evidence>
<dbReference type="AlphaFoldDB" id="K8ERN1"/>
<dbReference type="GeneID" id="19017383"/>
<feature type="region of interest" description="Disordered" evidence="2">
    <location>
        <begin position="65"/>
        <end position="98"/>
    </location>
</feature>
<evidence type="ECO:0000256" key="1">
    <source>
        <dbReference type="PROSITE-ProRule" id="PRU00176"/>
    </source>
</evidence>
<feature type="compositionally biased region" description="Basic and acidic residues" evidence="2">
    <location>
        <begin position="416"/>
        <end position="427"/>
    </location>
</feature>
<feature type="region of interest" description="Disordered" evidence="2">
    <location>
        <begin position="316"/>
        <end position="348"/>
    </location>
</feature>
<dbReference type="KEGG" id="bpg:Bathy02g02700"/>
<feature type="compositionally biased region" description="Basic and acidic residues" evidence="2">
    <location>
        <begin position="608"/>
        <end position="618"/>
    </location>
</feature>
<sequence>MPNTSTRVFVVCGRGAESGKLERYFSNAFGPVTKVKSDAQKGIAWVTFMNESDAQKAVLAFPEEKQSKNTALATGDGDEREKQQDLASSSSSLVDLNDGMPKRHFTVVFSEETRKREQQQQPSATTVTTTTLTTTTTTTTTSSMQFTNNNQMNELPEGSRLFIVTPKDCTDDVLNKAVMRVLENEEFKLEPEDLVKVTVPGMASGGNQDDEEEEQSEEVQNERKDGKNIAALEYARVGKGNKGVAFVKFTTKSAAEKFAKFVHFKLQNVLGDMKVKIMTAEKKKYTKNSSQYLHQNNNTNSKNSLNTFSGALSSGVFSENGNNEQGEISSQHRRGFLQRSNNNAPGEGGNVVVIGEATVGEVKGTLVFHPTVGVSDAIHRRFPTPPPLPKGLPPPQQRMQQMNIDSSNTTGMATRRPREYGDEETKGRSKGTKVSKVESTTSYDQNQLIDEGDLANDTKKEHINETDNIAAEAVTAMGLVTIKDGENTTTIMATDSASEMFAADGTITSAPSNVKAAKRTSSVLQFETKLPLPVYVLSHAFKARLSNNEASSQTVPQFEVKATSALTGVVEEVLLASPPGARPFFEKLKGTFDICGVDCRVYSKEASKVQKVEEEKPSSDVVQPPPQASTADESITEHERKRSRVETR</sequence>
<dbReference type="RefSeq" id="XP_007514835.1">
    <property type="nucleotide sequence ID" value="XM_007514773.1"/>
</dbReference>
<dbReference type="InterPro" id="IPR035979">
    <property type="entry name" value="RBD_domain_sf"/>
</dbReference>
<feature type="compositionally biased region" description="Low complexity" evidence="2">
    <location>
        <begin position="125"/>
        <end position="141"/>
    </location>
</feature>